<name>A0A161VQ55_NODSP</name>
<reference evidence="1 2" key="1">
    <citation type="submission" date="2016-04" db="EMBL/GenBank/DDBJ databases">
        <title>Draft Genome Assembly of the Bloom-forming Cyanobacterium Nodularia spumigena Strain CENA596 in Shrimp Production Ponds.</title>
        <authorList>
            <person name="Popin R.V."/>
            <person name="Rigonato J."/>
            <person name="Abreu V.A."/>
            <person name="Andreote A.P."/>
            <person name="Silveira S.B."/>
            <person name="Odebrecht C."/>
            <person name="Fiore M.F."/>
        </authorList>
    </citation>
    <scope>NUCLEOTIDE SEQUENCE [LARGE SCALE GENOMIC DNA]</scope>
    <source>
        <strain evidence="1 2">CENA596</strain>
    </source>
</reference>
<accession>A0A161VQ55</accession>
<dbReference type="RefSeq" id="WP_063873329.1">
    <property type="nucleotide sequence ID" value="NZ_CAWMRI010000193.1"/>
</dbReference>
<dbReference type="EMBL" id="LWAJ01000193">
    <property type="protein sequence ID" value="KZL49165.1"/>
    <property type="molecule type" value="Genomic_DNA"/>
</dbReference>
<comment type="caution">
    <text evidence="1">The sequence shown here is derived from an EMBL/GenBank/DDBJ whole genome shotgun (WGS) entry which is preliminary data.</text>
</comment>
<gene>
    <name evidence="1" type="ORF">A2T98_14210</name>
</gene>
<proteinExistence type="predicted"/>
<dbReference type="OrthoDB" id="675629at2"/>
<dbReference type="Proteomes" id="UP000076555">
    <property type="component" value="Unassembled WGS sequence"/>
</dbReference>
<evidence type="ECO:0000313" key="2">
    <source>
        <dbReference type="Proteomes" id="UP000076555"/>
    </source>
</evidence>
<dbReference type="AlphaFoldDB" id="A0A161VQ55"/>
<evidence type="ECO:0008006" key="3">
    <source>
        <dbReference type="Google" id="ProtNLM"/>
    </source>
</evidence>
<sequence>MPGFLLNVSSVVICAHGGQAKPTVPNPRVRVMGVPVCTQGPPYVVAGCANPPPPVNVGPCIVGNWIVGALRVKVMGLPVLLLDSKAICVPTGTPLTVVLSQPRVKGM</sequence>
<organism evidence="1 2">
    <name type="scientific">Nodularia spumigena CENA596</name>
    <dbReference type="NCBI Taxonomy" id="1819295"/>
    <lineage>
        <taxon>Bacteria</taxon>
        <taxon>Bacillati</taxon>
        <taxon>Cyanobacteriota</taxon>
        <taxon>Cyanophyceae</taxon>
        <taxon>Nostocales</taxon>
        <taxon>Nodulariaceae</taxon>
        <taxon>Nodularia</taxon>
    </lineage>
</organism>
<protein>
    <recommendedName>
        <fullName evidence="3">DUF4280 domain-containing protein</fullName>
    </recommendedName>
</protein>
<evidence type="ECO:0000313" key="1">
    <source>
        <dbReference type="EMBL" id="KZL49165.1"/>
    </source>
</evidence>